<proteinExistence type="predicted"/>
<dbReference type="SUPFAM" id="SSF46689">
    <property type="entry name" value="Homeodomain-like"/>
    <property type="match status" value="1"/>
</dbReference>
<dbReference type="InterPro" id="IPR018062">
    <property type="entry name" value="HTH_AraC-typ_CS"/>
</dbReference>
<reference evidence="5 6" key="1">
    <citation type="submission" date="2017-11" db="EMBL/GenBank/DDBJ databases">
        <title>Draft genome sequence of Mitsuaria sp. HWN-4.</title>
        <authorList>
            <person name="Gundlapally S.R."/>
        </authorList>
    </citation>
    <scope>NUCLEOTIDE SEQUENCE [LARGE SCALE GENOMIC DNA]</scope>
    <source>
        <strain evidence="5 6">HWN-4</strain>
    </source>
</reference>
<dbReference type="OrthoDB" id="9809338at2"/>
<dbReference type="PANTHER" id="PTHR46796">
    <property type="entry name" value="HTH-TYPE TRANSCRIPTIONAL ACTIVATOR RHAS-RELATED"/>
    <property type="match status" value="1"/>
</dbReference>
<dbReference type="PANTHER" id="PTHR46796:SF15">
    <property type="entry name" value="BLL1074 PROTEIN"/>
    <property type="match status" value="1"/>
</dbReference>
<keyword evidence="1" id="KW-0805">Transcription regulation</keyword>
<organism evidence="5 6">
    <name type="scientific">Roseateles chitinivorans</name>
    <dbReference type="NCBI Taxonomy" id="2917965"/>
    <lineage>
        <taxon>Bacteria</taxon>
        <taxon>Pseudomonadati</taxon>
        <taxon>Pseudomonadota</taxon>
        <taxon>Betaproteobacteria</taxon>
        <taxon>Burkholderiales</taxon>
        <taxon>Sphaerotilaceae</taxon>
        <taxon>Roseateles</taxon>
    </lineage>
</organism>
<dbReference type="InterPro" id="IPR050204">
    <property type="entry name" value="AraC_XylS_family_regulators"/>
</dbReference>
<dbReference type="EMBL" id="PEOG01000031">
    <property type="protein sequence ID" value="PIM52785.1"/>
    <property type="molecule type" value="Genomic_DNA"/>
</dbReference>
<sequence length="240" mass="25541">MTTVISTHSAFERMPRHRHDHGYVALVLGGGYVEAGDRGRLRVEAGQAVLHGAHESHRNEFFGIGARVLNLPLPGLGLPGTGSGAKAARREAAADVLGAAPGEVLGHVDDADAIARLAERDPVQAADLLWRSFRPSTSRLEDWPDLLAAALAVDPALGIAEWADAMGISPQSISRGFRLAYGVSPKRYRLELRVLQALRRLPGWRGSLAALAAEAGFADQAHFTRAVVAMTGRTPKQLAG</sequence>
<evidence type="ECO:0000313" key="5">
    <source>
        <dbReference type="EMBL" id="PIM52785.1"/>
    </source>
</evidence>
<evidence type="ECO:0000256" key="2">
    <source>
        <dbReference type="ARBA" id="ARBA00023125"/>
    </source>
</evidence>
<dbReference type="InterPro" id="IPR009057">
    <property type="entry name" value="Homeodomain-like_sf"/>
</dbReference>
<dbReference type="SMART" id="SM00342">
    <property type="entry name" value="HTH_ARAC"/>
    <property type="match status" value="1"/>
</dbReference>
<gene>
    <name evidence="5" type="ORF">CS062_12925</name>
</gene>
<dbReference type="GO" id="GO:0003700">
    <property type="term" value="F:DNA-binding transcription factor activity"/>
    <property type="evidence" value="ECO:0007669"/>
    <property type="project" value="InterPro"/>
</dbReference>
<dbReference type="RefSeq" id="WP_099862046.1">
    <property type="nucleotide sequence ID" value="NZ_PEOG01000031.1"/>
</dbReference>
<dbReference type="PROSITE" id="PS00041">
    <property type="entry name" value="HTH_ARAC_FAMILY_1"/>
    <property type="match status" value="1"/>
</dbReference>
<dbReference type="Pfam" id="PF12833">
    <property type="entry name" value="HTH_18"/>
    <property type="match status" value="1"/>
</dbReference>
<evidence type="ECO:0000313" key="6">
    <source>
        <dbReference type="Proteomes" id="UP000231501"/>
    </source>
</evidence>
<keyword evidence="2" id="KW-0238">DNA-binding</keyword>
<evidence type="ECO:0000259" key="4">
    <source>
        <dbReference type="PROSITE" id="PS01124"/>
    </source>
</evidence>
<name>A0A2G9C8U3_9BURK</name>
<comment type="caution">
    <text evidence="5">The sequence shown here is derived from an EMBL/GenBank/DDBJ whole genome shotgun (WGS) entry which is preliminary data.</text>
</comment>
<feature type="domain" description="HTH araC/xylS-type" evidence="4">
    <location>
        <begin position="141"/>
        <end position="240"/>
    </location>
</feature>
<dbReference type="PROSITE" id="PS01124">
    <property type="entry name" value="HTH_ARAC_FAMILY_2"/>
    <property type="match status" value="1"/>
</dbReference>
<keyword evidence="3" id="KW-0804">Transcription</keyword>
<dbReference type="GO" id="GO:0043565">
    <property type="term" value="F:sequence-specific DNA binding"/>
    <property type="evidence" value="ECO:0007669"/>
    <property type="project" value="InterPro"/>
</dbReference>
<evidence type="ECO:0000256" key="3">
    <source>
        <dbReference type="ARBA" id="ARBA00023163"/>
    </source>
</evidence>
<dbReference type="AlphaFoldDB" id="A0A2G9C8U3"/>
<dbReference type="Gene3D" id="1.10.10.60">
    <property type="entry name" value="Homeodomain-like"/>
    <property type="match status" value="1"/>
</dbReference>
<dbReference type="Proteomes" id="UP000231501">
    <property type="component" value="Unassembled WGS sequence"/>
</dbReference>
<keyword evidence="6" id="KW-1185">Reference proteome</keyword>
<accession>A0A2G9C8U3</accession>
<protein>
    <submittedName>
        <fullName evidence="5">AraC family transcriptional regulator</fullName>
    </submittedName>
</protein>
<dbReference type="InterPro" id="IPR018060">
    <property type="entry name" value="HTH_AraC"/>
</dbReference>
<evidence type="ECO:0000256" key="1">
    <source>
        <dbReference type="ARBA" id="ARBA00023015"/>
    </source>
</evidence>